<reference evidence="7 8" key="1">
    <citation type="journal article" date="2018" name="Nat. Ecol. Evol.">
        <title>Pezizomycetes genomes reveal the molecular basis of ectomycorrhizal truffle lifestyle.</title>
        <authorList>
            <person name="Murat C."/>
            <person name="Payen T."/>
            <person name="Noel B."/>
            <person name="Kuo A."/>
            <person name="Morin E."/>
            <person name="Chen J."/>
            <person name="Kohler A."/>
            <person name="Krizsan K."/>
            <person name="Balestrini R."/>
            <person name="Da Silva C."/>
            <person name="Montanini B."/>
            <person name="Hainaut M."/>
            <person name="Levati E."/>
            <person name="Barry K.W."/>
            <person name="Belfiori B."/>
            <person name="Cichocki N."/>
            <person name="Clum A."/>
            <person name="Dockter R.B."/>
            <person name="Fauchery L."/>
            <person name="Guy J."/>
            <person name="Iotti M."/>
            <person name="Le Tacon F."/>
            <person name="Lindquist E.A."/>
            <person name="Lipzen A."/>
            <person name="Malagnac F."/>
            <person name="Mello A."/>
            <person name="Molinier V."/>
            <person name="Miyauchi S."/>
            <person name="Poulain J."/>
            <person name="Riccioni C."/>
            <person name="Rubini A."/>
            <person name="Sitrit Y."/>
            <person name="Splivallo R."/>
            <person name="Traeger S."/>
            <person name="Wang M."/>
            <person name="Zifcakova L."/>
            <person name="Wipf D."/>
            <person name="Zambonelli A."/>
            <person name="Paolocci F."/>
            <person name="Nowrousian M."/>
            <person name="Ottonello S."/>
            <person name="Baldrian P."/>
            <person name="Spatafora J.W."/>
            <person name="Henrissat B."/>
            <person name="Nagy L.G."/>
            <person name="Aury J.M."/>
            <person name="Wincker P."/>
            <person name="Grigoriev I.V."/>
            <person name="Bonfante P."/>
            <person name="Martin F.M."/>
        </authorList>
    </citation>
    <scope>NUCLEOTIDE SEQUENCE [LARGE SCALE GENOMIC DNA]</scope>
    <source>
        <strain evidence="7 8">RN42</strain>
    </source>
</reference>
<evidence type="ECO:0000256" key="1">
    <source>
        <dbReference type="ARBA" id="ARBA00004141"/>
    </source>
</evidence>
<evidence type="ECO:0000313" key="7">
    <source>
        <dbReference type="EMBL" id="RPA76060.1"/>
    </source>
</evidence>
<evidence type="ECO:0000256" key="3">
    <source>
        <dbReference type="ARBA" id="ARBA00022989"/>
    </source>
</evidence>
<comment type="subcellular location">
    <subcellularLocation>
        <location evidence="1">Membrane</location>
        <topology evidence="1">Multi-pass membrane protein</topology>
    </subcellularLocation>
</comment>
<dbReference type="AlphaFoldDB" id="A0A3N4HW26"/>
<dbReference type="PANTHER" id="PTHR37451">
    <property type="entry name" value="MARVEL DOMAIN"/>
    <property type="match status" value="1"/>
</dbReference>
<accession>A0A3N4HW26</accession>
<evidence type="ECO:0000256" key="5">
    <source>
        <dbReference type="SAM" id="Phobius"/>
    </source>
</evidence>
<name>A0A3N4HW26_ASCIM</name>
<keyword evidence="4 5" id="KW-0472">Membrane</keyword>
<dbReference type="STRING" id="1160509.A0A3N4HW26"/>
<gene>
    <name evidence="7" type="ORF">BJ508DRAFT_12008</name>
</gene>
<protein>
    <recommendedName>
        <fullName evidence="6">MARVEL domain-containing protein</fullName>
    </recommendedName>
</protein>
<evidence type="ECO:0000256" key="2">
    <source>
        <dbReference type="ARBA" id="ARBA00022692"/>
    </source>
</evidence>
<dbReference type="InterPro" id="IPR008253">
    <property type="entry name" value="Marvel"/>
</dbReference>
<keyword evidence="8" id="KW-1185">Reference proteome</keyword>
<sequence length="159" mass="17283">MAVNLMLILRGVQAALAVIILGLTAAVINDFTKWNIGSPDEINFLLFCSIWTFLVLAYICFAQKFVPQFHNQYGVVGAEVVTVIFWFAGWVATAARVAPWRNCLNVSICHTAKAAVAMGAFEWLAFMISAFLVIRAFMETRKGAGAATAGTEMPATTTV</sequence>
<dbReference type="Proteomes" id="UP000275078">
    <property type="component" value="Unassembled WGS sequence"/>
</dbReference>
<dbReference type="EMBL" id="ML119752">
    <property type="protein sequence ID" value="RPA76060.1"/>
    <property type="molecule type" value="Genomic_DNA"/>
</dbReference>
<feature type="domain" description="MARVEL" evidence="6">
    <location>
        <begin position="6"/>
        <end position="132"/>
    </location>
</feature>
<feature type="transmembrane region" description="Helical" evidence="5">
    <location>
        <begin position="73"/>
        <end position="95"/>
    </location>
</feature>
<dbReference type="Pfam" id="PF01284">
    <property type="entry name" value="MARVEL"/>
    <property type="match status" value="1"/>
</dbReference>
<dbReference type="PANTHER" id="PTHR37451:SF1">
    <property type="entry name" value="MARVEL DOMAIN-CONTAINING PROTEIN"/>
    <property type="match status" value="1"/>
</dbReference>
<feature type="transmembrane region" description="Helical" evidence="5">
    <location>
        <begin position="42"/>
        <end position="61"/>
    </location>
</feature>
<organism evidence="7 8">
    <name type="scientific">Ascobolus immersus RN42</name>
    <dbReference type="NCBI Taxonomy" id="1160509"/>
    <lineage>
        <taxon>Eukaryota</taxon>
        <taxon>Fungi</taxon>
        <taxon>Dikarya</taxon>
        <taxon>Ascomycota</taxon>
        <taxon>Pezizomycotina</taxon>
        <taxon>Pezizomycetes</taxon>
        <taxon>Pezizales</taxon>
        <taxon>Ascobolaceae</taxon>
        <taxon>Ascobolus</taxon>
    </lineage>
</organism>
<dbReference type="GO" id="GO:0016020">
    <property type="term" value="C:membrane"/>
    <property type="evidence" value="ECO:0007669"/>
    <property type="project" value="UniProtKB-SubCell"/>
</dbReference>
<keyword evidence="3 5" id="KW-1133">Transmembrane helix</keyword>
<evidence type="ECO:0000259" key="6">
    <source>
        <dbReference type="Pfam" id="PF01284"/>
    </source>
</evidence>
<proteinExistence type="predicted"/>
<feature type="transmembrane region" description="Helical" evidence="5">
    <location>
        <begin position="115"/>
        <end position="134"/>
    </location>
</feature>
<evidence type="ECO:0000313" key="8">
    <source>
        <dbReference type="Proteomes" id="UP000275078"/>
    </source>
</evidence>
<dbReference type="OrthoDB" id="2117453at2759"/>
<keyword evidence="2 5" id="KW-0812">Transmembrane</keyword>
<evidence type="ECO:0000256" key="4">
    <source>
        <dbReference type="ARBA" id="ARBA00023136"/>
    </source>
</evidence>